<dbReference type="InParanoid" id="K9U460"/>
<keyword evidence="2" id="KW-1185">Reference proteome</keyword>
<name>K9U460_CHRTP</name>
<protein>
    <submittedName>
        <fullName evidence="1">Uncharacterized protein</fullName>
    </submittedName>
</protein>
<dbReference type="RefSeq" id="WP_015155759.1">
    <property type="nucleotide sequence ID" value="NC_019695.1"/>
</dbReference>
<dbReference type="HOGENOM" id="CLU_2631780_0_0_3"/>
<evidence type="ECO:0000313" key="2">
    <source>
        <dbReference type="Proteomes" id="UP000010384"/>
    </source>
</evidence>
<reference evidence="1 2" key="1">
    <citation type="submission" date="2012-06" db="EMBL/GenBank/DDBJ databases">
        <title>Finished chromosome of genome of Chroococcidiopsis thermalis PCC 7203.</title>
        <authorList>
            <consortium name="US DOE Joint Genome Institute"/>
            <person name="Gugger M."/>
            <person name="Coursin T."/>
            <person name="Rippka R."/>
            <person name="Tandeau De Marsac N."/>
            <person name="Huntemann M."/>
            <person name="Wei C.-L."/>
            <person name="Han J."/>
            <person name="Detter J.C."/>
            <person name="Han C."/>
            <person name="Tapia R."/>
            <person name="Davenport K."/>
            <person name="Daligault H."/>
            <person name="Erkkila T."/>
            <person name="Gu W."/>
            <person name="Munk A.C.C."/>
            <person name="Teshima H."/>
            <person name="Xu Y."/>
            <person name="Chain P."/>
            <person name="Chen A."/>
            <person name="Krypides N."/>
            <person name="Mavromatis K."/>
            <person name="Markowitz V."/>
            <person name="Szeto E."/>
            <person name="Ivanova N."/>
            <person name="Mikhailova N."/>
            <person name="Ovchinnikova G."/>
            <person name="Pagani I."/>
            <person name="Pati A."/>
            <person name="Goodwin L."/>
            <person name="Peters L."/>
            <person name="Pitluck S."/>
            <person name="Woyke T."/>
            <person name="Kerfeld C."/>
        </authorList>
    </citation>
    <scope>NUCLEOTIDE SEQUENCE [LARGE SCALE GENOMIC DNA]</scope>
    <source>
        <strain evidence="1 2">PCC 7203</strain>
    </source>
</reference>
<dbReference type="Pfam" id="PF08865">
    <property type="entry name" value="DUF1830"/>
    <property type="match status" value="1"/>
</dbReference>
<dbReference type="EMBL" id="CP003597">
    <property type="protein sequence ID" value="AFY89216.1"/>
    <property type="molecule type" value="Genomic_DNA"/>
</dbReference>
<evidence type="ECO:0000313" key="1">
    <source>
        <dbReference type="EMBL" id="AFY89216.1"/>
    </source>
</evidence>
<dbReference type="InterPro" id="IPR014964">
    <property type="entry name" value="DUF1830"/>
</dbReference>
<dbReference type="AlphaFoldDB" id="K9U460"/>
<organism evidence="1 2">
    <name type="scientific">Chroococcidiopsis thermalis (strain PCC 7203)</name>
    <dbReference type="NCBI Taxonomy" id="251229"/>
    <lineage>
        <taxon>Bacteria</taxon>
        <taxon>Bacillati</taxon>
        <taxon>Cyanobacteriota</taxon>
        <taxon>Cyanophyceae</taxon>
        <taxon>Chroococcidiopsidales</taxon>
        <taxon>Chroococcidiopsidaceae</taxon>
        <taxon>Chroococcidiopsis</taxon>
    </lineage>
</organism>
<dbReference type="STRING" id="251229.Chro_3787"/>
<dbReference type="KEGG" id="cthe:Chro_3787"/>
<gene>
    <name evidence="1" type="ORF">Chro_3787</name>
</gene>
<proteinExistence type="predicted"/>
<sequence>MTVSARGNYVPDDKRIAWFRLFGLRIFLIGTKKRVIFPRQRLLFEALPQAQLEIYTGEFPSAVLSDRIPYQCLRVIS</sequence>
<accession>K9U460</accession>
<dbReference type="Proteomes" id="UP000010384">
    <property type="component" value="Chromosome"/>
</dbReference>